<dbReference type="Proteomes" id="UP000187429">
    <property type="component" value="Unassembled WGS sequence"/>
</dbReference>
<keyword evidence="2" id="KW-1185">Reference proteome</keyword>
<proteinExistence type="predicted"/>
<sequence length="105" mass="12276">MYQFYFPISDLLLSTKTFLNLGYNSDNNDYTSNCGLPIPILSERQLIFRLISNTPNEIFLALGLIGERPILFDLMQRIPRNAEPKRVHQSSDAPPHVYWSDWRIF</sequence>
<protein>
    <submittedName>
        <fullName evidence="1">Uncharacterized protein</fullName>
    </submittedName>
</protein>
<dbReference type="AlphaFoldDB" id="A0A1R1X4A0"/>
<organism evidence="1 2">
    <name type="scientific">Smittium culicis</name>
    <dbReference type="NCBI Taxonomy" id="133412"/>
    <lineage>
        <taxon>Eukaryota</taxon>
        <taxon>Fungi</taxon>
        <taxon>Fungi incertae sedis</taxon>
        <taxon>Zoopagomycota</taxon>
        <taxon>Kickxellomycotina</taxon>
        <taxon>Harpellomycetes</taxon>
        <taxon>Harpellales</taxon>
        <taxon>Legeriomycetaceae</taxon>
        <taxon>Smittium</taxon>
    </lineage>
</organism>
<gene>
    <name evidence="1" type="ORF">AYI69_g10648</name>
</gene>
<comment type="caution">
    <text evidence="1">The sequence shown here is derived from an EMBL/GenBank/DDBJ whole genome shotgun (WGS) entry which is preliminary data.</text>
</comment>
<dbReference type="EMBL" id="LSSM01007037">
    <property type="protein sequence ID" value="OMJ09468.1"/>
    <property type="molecule type" value="Genomic_DNA"/>
</dbReference>
<evidence type="ECO:0000313" key="1">
    <source>
        <dbReference type="EMBL" id="OMJ09468.1"/>
    </source>
</evidence>
<name>A0A1R1X4A0_9FUNG</name>
<accession>A0A1R1X4A0</accession>
<evidence type="ECO:0000313" key="2">
    <source>
        <dbReference type="Proteomes" id="UP000187429"/>
    </source>
</evidence>
<reference evidence="2" key="1">
    <citation type="submission" date="2017-01" db="EMBL/GenBank/DDBJ databases">
        <authorList>
            <person name="Wang Y."/>
            <person name="White M."/>
            <person name="Kvist S."/>
            <person name="Moncalvo J.-M."/>
        </authorList>
    </citation>
    <scope>NUCLEOTIDE SEQUENCE [LARGE SCALE GENOMIC DNA]</scope>
    <source>
        <strain evidence="2">ID-206-W2</strain>
    </source>
</reference>